<dbReference type="InterPro" id="IPR011990">
    <property type="entry name" value="TPR-like_helical_dom_sf"/>
</dbReference>
<dbReference type="RefSeq" id="WP_067208052.1">
    <property type="nucleotide sequence ID" value="NZ_CP014616.1"/>
</dbReference>
<evidence type="ECO:0000313" key="3">
    <source>
        <dbReference type="Proteomes" id="UP001549104"/>
    </source>
</evidence>
<reference evidence="2 3" key="1">
    <citation type="submission" date="2024-06" db="EMBL/GenBank/DDBJ databases">
        <title>Sorghum-associated microbial communities from plants grown in Nebraska, USA.</title>
        <authorList>
            <person name="Schachtman D."/>
        </authorList>
    </citation>
    <scope>NUCLEOTIDE SEQUENCE [LARGE SCALE GENOMIC DNA]</scope>
    <source>
        <strain evidence="2 3">1288</strain>
    </source>
</reference>
<dbReference type="SUPFAM" id="SSF116965">
    <property type="entry name" value="Hypothetical protein MPN330"/>
    <property type="match status" value="1"/>
</dbReference>
<proteinExistence type="predicted"/>
<dbReference type="Pfam" id="PF14559">
    <property type="entry name" value="TPR_19"/>
    <property type="match status" value="1"/>
</dbReference>
<dbReference type="EMBL" id="JBEPME010000007">
    <property type="protein sequence ID" value="MET3659009.1"/>
    <property type="molecule type" value="Genomic_DNA"/>
</dbReference>
<accession>A0ABV2KD54</accession>
<name>A0ABV2KD54_SPOPS</name>
<sequence length="323" mass="36694">MRKKYGRLRKKENVIVFPGTFEKLVENGHVAVEQENYELAVEAFDQAIVYEPDNPEFLGPYAVALYETKDFQRAKEIAARLLHSGTADYVDAMELYLTISIQLQEYDEVEMTIDALIDEGIVPPDMLNKFNYLRELNGRLSDRYAQDEPSYRMELFTLDEFMKMDALAQQYALASLEGSDLTDLVPLLAIIVARDDVAPLAITFALTLLHQTGHSDELTVRKFGWEKRIVPAAMTLPGQDDLTKQVLEEVDRRLLQDPSRLEMAQGLIEKFAITAFPFGWGTHQAEEVATAYVNYIESLFSGEQLPETALNLLIQQIDNDSDL</sequence>
<keyword evidence="1" id="KW-0802">TPR repeat</keyword>
<dbReference type="InterPro" id="IPR019734">
    <property type="entry name" value="TPR_rpt"/>
</dbReference>
<dbReference type="SUPFAM" id="SSF48452">
    <property type="entry name" value="TPR-like"/>
    <property type="match status" value="1"/>
</dbReference>
<dbReference type="Proteomes" id="UP001549104">
    <property type="component" value="Unassembled WGS sequence"/>
</dbReference>
<gene>
    <name evidence="2" type="ORF">ABIC55_004128</name>
</gene>
<dbReference type="Gene3D" id="1.25.40.10">
    <property type="entry name" value="Tetratricopeptide repeat domain"/>
    <property type="match status" value="1"/>
</dbReference>
<evidence type="ECO:0000256" key="1">
    <source>
        <dbReference type="PROSITE-ProRule" id="PRU00339"/>
    </source>
</evidence>
<organism evidence="2 3">
    <name type="scientific">Sporosarcina psychrophila</name>
    <name type="common">Bacillus psychrophilus</name>
    <dbReference type="NCBI Taxonomy" id="1476"/>
    <lineage>
        <taxon>Bacteria</taxon>
        <taxon>Bacillati</taxon>
        <taxon>Bacillota</taxon>
        <taxon>Bacilli</taxon>
        <taxon>Bacillales</taxon>
        <taxon>Caryophanaceae</taxon>
        <taxon>Sporosarcina</taxon>
    </lineage>
</organism>
<evidence type="ECO:0000313" key="2">
    <source>
        <dbReference type="EMBL" id="MET3659009.1"/>
    </source>
</evidence>
<keyword evidence="3" id="KW-1185">Reference proteome</keyword>
<comment type="caution">
    <text evidence="2">The sequence shown here is derived from an EMBL/GenBank/DDBJ whole genome shotgun (WGS) entry which is preliminary data.</text>
</comment>
<protein>
    <submittedName>
        <fullName evidence="2">Tetratricopeptide (TPR) repeat protein</fullName>
    </submittedName>
</protein>
<dbReference type="PROSITE" id="PS50005">
    <property type="entry name" value="TPR"/>
    <property type="match status" value="1"/>
</dbReference>
<feature type="repeat" description="TPR" evidence="1">
    <location>
        <begin position="21"/>
        <end position="54"/>
    </location>
</feature>